<evidence type="ECO:0000313" key="8">
    <source>
        <dbReference type="Proteomes" id="UP001596004"/>
    </source>
</evidence>
<keyword evidence="1 5" id="KW-0436">Ligase</keyword>
<comment type="function">
    <text evidence="5">ATP-dependent carboxylate-amine ligase which exhibits weak glutamate--cysteine ligase activity.</text>
</comment>
<evidence type="ECO:0000256" key="3">
    <source>
        <dbReference type="ARBA" id="ARBA00022840"/>
    </source>
</evidence>
<comment type="similarity">
    <text evidence="5">Belongs to the glutamate--cysteine ligase type 2 family. YbdK subfamily.</text>
</comment>
<evidence type="ECO:0000256" key="2">
    <source>
        <dbReference type="ARBA" id="ARBA00022741"/>
    </source>
</evidence>
<dbReference type="NCBIfam" id="TIGR02050">
    <property type="entry name" value="gshA_cyan_rel"/>
    <property type="match status" value="1"/>
</dbReference>
<evidence type="ECO:0000313" key="7">
    <source>
        <dbReference type="EMBL" id="MFC4531597.1"/>
    </source>
</evidence>
<keyword evidence="8" id="KW-1185">Reference proteome</keyword>
<keyword evidence="3 5" id="KW-0067">ATP-binding</keyword>
<evidence type="ECO:0000256" key="4">
    <source>
        <dbReference type="ARBA" id="ARBA00048819"/>
    </source>
</evidence>
<dbReference type="InterPro" id="IPR050141">
    <property type="entry name" value="GCL_type2/YbdK_subfam"/>
</dbReference>
<evidence type="ECO:0000256" key="6">
    <source>
        <dbReference type="SAM" id="MobiDB-lite"/>
    </source>
</evidence>
<proteinExistence type="inferred from homology"/>
<dbReference type="HAMAP" id="MF_01609">
    <property type="entry name" value="Glu_cys_ligase_2"/>
    <property type="match status" value="1"/>
</dbReference>
<dbReference type="EC" id="6.3.2.2" evidence="5"/>
<sequence length="412" mass="43763">MTTSHAKPPCPVLTMGMEEEFLLIDPRSGGLRPVADQLMRRLGGAAACQVVPELTKCQVETNSAVHTDLRGLAADLLRLRTLTAAAASGAGAGLAACGTCLAGGGGMPALSSSPRYWRMYGQYRAVLYGQGVCGCHVHVGIADREEAVQVSNHARPWLPLLLALSANSPITDGKDTGYASWRAMLWARWPSSGPPPFFHSAGHYDSLLRGLHASGAILDRGMVYWLVRLSHHLPTLEFRTADTCATVGEAVMLAGLVRALAATALDDVRRGIPAPPVDQTLLCAAYWRAARDGMEGDAYDLLTGRVIPAWTLAERLLERVRPGLSAGGDLPLVTAELGRMRRHGSGAARQRAAYRRRDRVTDVAELIIRQTVGVPELLGGPPPSPGPAVAGTHAAPVGGAARAQEPTRQELR</sequence>
<dbReference type="InterPro" id="IPR006336">
    <property type="entry name" value="GCS2"/>
</dbReference>
<reference evidence="8" key="1">
    <citation type="journal article" date="2019" name="Int. J. Syst. Evol. Microbiol.">
        <title>The Global Catalogue of Microorganisms (GCM) 10K type strain sequencing project: providing services to taxonomists for standard genome sequencing and annotation.</title>
        <authorList>
            <consortium name="The Broad Institute Genomics Platform"/>
            <consortium name="The Broad Institute Genome Sequencing Center for Infectious Disease"/>
            <person name="Wu L."/>
            <person name="Ma J."/>
        </authorList>
    </citation>
    <scope>NUCLEOTIDE SEQUENCE [LARGE SCALE GENOMIC DNA]</scope>
    <source>
        <strain evidence="8">CGMCC 4.7132</strain>
    </source>
</reference>
<dbReference type="PANTHER" id="PTHR36510">
    <property type="entry name" value="GLUTAMATE--CYSTEINE LIGASE 2-RELATED"/>
    <property type="match status" value="1"/>
</dbReference>
<dbReference type="PANTHER" id="PTHR36510:SF1">
    <property type="entry name" value="GLUTAMATE--CYSTEINE LIGASE 2-RELATED"/>
    <property type="match status" value="1"/>
</dbReference>
<keyword evidence="2 5" id="KW-0547">Nucleotide-binding</keyword>
<evidence type="ECO:0000256" key="5">
    <source>
        <dbReference type="HAMAP-Rule" id="MF_01609"/>
    </source>
</evidence>
<gene>
    <name evidence="7" type="ORF">ACFO60_12540</name>
</gene>
<comment type="catalytic activity">
    <reaction evidence="4 5">
        <text>L-cysteine + L-glutamate + ATP = gamma-L-glutamyl-L-cysteine + ADP + phosphate + H(+)</text>
        <dbReference type="Rhea" id="RHEA:13285"/>
        <dbReference type="ChEBI" id="CHEBI:15378"/>
        <dbReference type="ChEBI" id="CHEBI:29985"/>
        <dbReference type="ChEBI" id="CHEBI:30616"/>
        <dbReference type="ChEBI" id="CHEBI:35235"/>
        <dbReference type="ChEBI" id="CHEBI:43474"/>
        <dbReference type="ChEBI" id="CHEBI:58173"/>
        <dbReference type="ChEBI" id="CHEBI:456216"/>
        <dbReference type="EC" id="6.3.2.2"/>
    </reaction>
</comment>
<dbReference type="Gene3D" id="3.30.590.20">
    <property type="match status" value="1"/>
</dbReference>
<dbReference type="InterPro" id="IPR011793">
    <property type="entry name" value="YbdK"/>
</dbReference>
<dbReference type="RefSeq" id="WP_380840230.1">
    <property type="nucleotide sequence ID" value="NZ_JBHSFP010000006.1"/>
</dbReference>
<comment type="caution">
    <text evidence="7">The sequence shown here is derived from an EMBL/GenBank/DDBJ whole genome shotgun (WGS) entry which is preliminary data.</text>
</comment>
<evidence type="ECO:0000256" key="1">
    <source>
        <dbReference type="ARBA" id="ARBA00022598"/>
    </source>
</evidence>
<dbReference type="Pfam" id="PF04107">
    <property type="entry name" value="GCS2"/>
    <property type="match status" value="1"/>
</dbReference>
<dbReference type="Proteomes" id="UP001596004">
    <property type="component" value="Unassembled WGS sequence"/>
</dbReference>
<protein>
    <recommendedName>
        <fullName evidence="5">Putative glutamate--cysteine ligase 2</fullName>
        <ecNumber evidence="5">6.3.2.2</ecNumber>
    </recommendedName>
    <alternativeName>
        <fullName evidence="5">Gamma-glutamylcysteine synthetase 2</fullName>
        <shortName evidence="5">GCS 2</shortName>
        <shortName evidence="5">Gamma-GCS 2</shortName>
    </alternativeName>
</protein>
<feature type="region of interest" description="Disordered" evidence="6">
    <location>
        <begin position="376"/>
        <end position="412"/>
    </location>
</feature>
<dbReference type="GO" id="GO:0004357">
    <property type="term" value="F:glutamate-cysteine ligase activity"/>
    <property type="evidence" value="ECO:0007669"/>
    <property type="project" value="UniProtKB-EC"/>
</dbReference>
<accession>A0ABV9CFZ6</accession>
<organism evidence="7 8">
    <name type="scientific">Sphaerisporangium dianthi</name>
    <dbReference type="NCBI Taxonomy" id="1436120"/>
    <lineage>
        <taxon>Bacteria</taxon>
        <taxon>Bacillati</taxon>
        <taxon>Actinomycetota</taxon>
        <taxon>Actinomycetes</taxon>
        <taxon>Streptosporangiales</taxon>
        <taxon>Streptosporangiaceae</taxon>
        <taxon>Sphaerisporangium</taxon>
    </lineage>
</organism>
<dbReference type="EMBL" id="JBHSFP010000006">
    <property type="protein sequence ID" value="MFC4531597.1"/>
    <property type="molecule type" value="Genomic_DNA"/>
</dbReference>
<dbReference type="InterPro" id="IPR014746">
    <property type="entry name" value="Gln_synth/guanido_kin_cat_dom"/>
</dbReference>
<dbReference type="NCBIfam" id="NF010041">
    <property type="entry name" value="PRK13517.1-1"/>
    <property type="match status" value="1"/>
</dbReference>
<name>A0ABV9CFZ6_9ACTN</name>
<dbReference type="SUPFAM" id="SSF55931">
    <property type="entry name" value="Glutamine synthetase/guanido kinase"/>
    <property type="match status" value="1"/>
</dbReference>